<dbReference type="Pfam" id="PF00994">
    <property type="entry name" value="MoCF_biosynth"/>
    <property type="match status" value="1"/>
</dbReference>
<evidence type="ECO:0000256" key="11">
    <source>
        <dbReference type="ARBA" id="ARBA00031145"/>
    </source>
</evidence>
<dbReference type="Proteomes" id="UP001152795">
    <property type="component" value="Unassembled WGS sequence"/>
</dbReference>
<dbReference type="OrthoDB" id="270728at2759"/>
<evidence type="ECO:0000256" key="8">
    <source>
        <dbReference type="ARBA" id="ARBA00022741"/>
    </source>
</evidence>
<dbReference type="CDD" id="cd00885">
    <property type="entry name" value="cinA"/>
    <property type="match status" value="1"/>
</dbReference>
<evidence type="ECO:0000256" key="13">
    <source>
        <dbReference type="ARBA" id="ARBA00049494"/>
    </source>
</evidence>
<evidence type="ECO:0000256" key="6">
    <source>
        <dbReference type="ARBA" id="ARBA00022679"/>
    </source>
</evidence>
<evidence type="ECO:0000256" key="2">
    <source>
        <dbReference type="ARBA" id="ARBA00007589"/>
    </source>
</evidence>
<dbReference type="SUPFAM" id="SSF52402">
    <property type="entry name" value="Adenine nucleotide alpha hydrolases-like"/>
    <property type="match status" value="1"/>
</dbReference>
<evidence type="ECO:0000256" key="7">
    <source>
        <dbReference type="ARBA" id="ARBA00022695"/>
    </source>
</evidence>
<dbReference type="Gene3D" id="3.40.50.620">
    <property type="entry name" value="HUPs"/>
    <property type="match status" value="1"/>
</dbReference>
<dbReference type="InterPro" id="IPR056596">
    <property type="entry name" value="FLAD1_M"/>
</dbReference>
<dbReference type="InterPro" id="IPR036425">
    <property type="entry name" value="MoaB/Mog-like_dom_sf"/>
</dbReference>
<proteinExistence type="inferred from homology"/>
<dbReference type="SUPFAM" id="SSF53218">
    <property type="entry name" value="Molybdenum cofactor biosynthesis proteins"/>
    <property type="match status" value="1"/>
</dbReference>
<dbReference type="GO" id="GO:0003919">
    <property type="term" value="F:FMN adenylyltransferase activity"/>
    <property type="evidence" value="ECO:0007669"/>
    <property type="project" value="UniProtKB-EC"/>
</dbReference>
<comment type="pathway">
    <text evidence="1">Cofactor biosynthesis; FAD biosynthesis; FAD from FMN: step 1/1.</text>
</comment>
<comment type="catalytic activity">
    <reaction evidence="13">
        <text>FMN + ATP + H(+) = FAD + diphosphate</text>
        <dbReference type="Rhea" id="RHEA:17237"/>
        <dbReference type="ChEBI" id="CHEBI:15378"/>
        <dbReference type="ChEBI" id="CHEBI:30616"/>
        <dbReference type="ChEBI" id="CHEBI:33019"/>
        <dbReference type="ChEBI" id="CHEBI:57692"/>
        <dbReference type="ChEBI" id="CHEBI:58210"/>
        <dbReference type="EC" id="2.7.7.2"/>
    </reaction>
</comment>
<gene>
    <name evidence="15" type="ORF">PACLA_8A007389</name>
</gene>
<evidence type="ECO:0000256" key="3">
    <source>
        <dbReference type="ARBA" id="ARBA00012393"/>
    </source>
</evidence>
<organism evidence="15 16">
    <name type="scientific">Paramuricea clavata</name>
    <name type="common">Red gorgonian</name>
    <name type="synonym">Violescent sea-whip</name>
    <dbReference type="NCBI Taxonomy" id="317549"/>
    <lineage>
        <taxon>Eukaryota</taxon>
        <taxon>Metazoa</taxon>
        <taxon>Cnidaria</taxon>
        <taxon>Anthozoa</taxon>
        <taxon>Octocorallia</taxon>
        <taxon>Malacalcyonacea</taxon>
        <taxon>Plexauridae</taxon>
        <taxon>Paramuricea</taxon>
    </lineage>
</organism>
<dbReference type="Pfam" id="PF01507">
    <property type="entry name" value="PAPS_reduct"/>
    <property type="match status" value="2"/>
</dbReference>
<keyword evidence="9" id="KW-0274">FAD</keyword>
<dbReference type="GO" id="GO:0006747">
    <property type="term" value="P:FAD biosynthetic process"/>
    <property type="evidence" value="ECO:0007669"/>
    <property type="project" value="TreeGrafter"/>
</dbReference>
<reference evidence="15" key="1">
    <citation type="submission" date="2020-04" db="EMBL/GenBank/DDBJ databases">
        <authorList>
            <person name="Alioto T."/>
            <person name="Alioto T."/>
            <person name="Gomez Garrido J."/>
        </authorList>
    </citation>
    <scope>NUCLEOTIDE SEQUENCE</scope>
    <source>
        <strain evidence="15">A484AB</strain>
    </source>
</reference>
<evidence type="ECO:0000313" key="16">
    <source>
        <dbReference type="Proteomes" id="UP001152795"/>
    </source>
</evidence>
<evidence type="ECO:0000259" key="14">
    <source>
        <dbReference type="SMART" id="SM00852"/>
    </source>
</evidence>
<sequence>MAADAGVSILGRQNSVIEPPSAGILIIGDEILKGHTKDTNSHFFFTRLWSHGVKVKAVSVIPDDVDEIASHVRDFSSRFTYVLTSGGIGPTHDDVTVMAIANAFDEPLVQNQYLVDTLTKLYKVRDVSQLSSFVLKMAQVPSSSKVLYEQHVAETTGNPFPLISVHNVYIFPGIPKFLQSLFDSYSHVFSNPENMFYLQKVYLSVHESTVAAELQKVHDKYGQKVHLGSYPEVGCEEFKTKLTLESLKPNILAEALDYLISILPDNAIIRTEFCSSENLPENEIIKKDPDCPALQKIHSLISTKDICNLSASVKGAWAVLQETLVLYALDELCISFNGGKDCTALLALHYAAVMRKYPLFAGKLNALYVQGDAPFPEAEEFISECTERYKLNIIKINSSIKDALEFLQVSHPRIRGILMGTRKHDPYSENLNLFSPTDPDWPKFIRINPILNWHYSDVWCVLKECNIPYMSLYDRGYTSIGSRHNTMPNPALKMKDGEYKPAYMLEDESKERDGRM</sequence>
<dbReference type="Pfam" id="PF24102">
    <property type="entry name" value="FLAD1_M"/>
    <property type="match status" value="1"/>
</dbReference>
<dbReference type="SMART" id="SM00852">
    <property type="entry name" value="MoCF_biosynth"/>
    <property type="match status" value="1"/>
</dbReference>
<dbReference type="PANTHER" id="PTHR23293">
    <property type="entry name" value="FAD SYNTHETASE-RELATED FMN ADENYLYLTRANSFERASE"/>
    <property type="match status" value="1"/>
</dbReference>
<keyword evidence="7" id="KW-0548">Nucleotidyltransferase</keyword>
<dbReference type="CDD" id="cd23948">
    <property type="entry name" value="FAD_synthase"/>
    <property type="match status" value="1"/>
</dbReference>
<evidence type="ECO:0000256" key="1">
    <source>
        <dbReference type="ARBA" id="ARBA00004726"/>
    </source>
</evidence>
<dbReference type="EMBL" id="CACRXK020007483">
    <property type="protein sequence ID" value="CAB4012364.1"/>
    <property type="molecule type" value="Genomic_DNA"/>
</dbReference>
<name>A0A6S7I1Z6_PARCT</name>
<keyword evidence="4" id="KW-0285">Flavoprotein</keyword>
<comment type="caution">
    <text evidence="15">The sequence shown here is derived from an EMBL/GenBank/DDBJ whole genome shotgun (WGS) entry which is preliminary data.</text>
</comment>
<dbReference type="EC" id="2.7.7.2" evidence="3"/>
<dbReference type="Gene3D" id="3.40.980.10">
    <property type="entry name" value="MoaB/Mog-like domain"/>
    <property type="match status" value="1"/>
</dbReference>
<evidence type="ECO:0000256" key="9">
    <source>
        <dbReference type="ARBA" id="ARBA00022827"/>
    </source>
</evidence>
<dbReference type="InterPro" id="IPR002500">
    <property type="entry name" value="PAPS_reduct_dom"/>
</dbReference>
<keyword evidence="8" id="KW-0547">Nucleotide-binding</keyword>
<evidence type="ECO:0000256" key="10">
    <source>
        <dbReference type="ARBA" id="ARBA00022840"/>
    </source>
</evidence>
<protein>
    <recommendedName>
        <fullName evidence="3">FAD synthase</fullName>
        <ecNumber evidence="3">2.7.7.2</ecNumber>
    </recommendedName>
    <alternativeName>
        <fullName evidence="11">FAD pyrophosphorylase</fullName>
    </alternativeName>
    <alternativeName>
        <fullName evidence="12">FMN adenylyltransferase</fullName>
    </alternativeName>
</protein>
<evidence type="ECO:0000256" key="5">
    <source>
        <dbReference type="ARBA" id="ARBA00022643"/>
    </source>
</evidence>
<dbReference type="InterPro" id="IPR014729">
    <property type="entry name" value="Rossmann-like_a/b/a_fold"/>
</dbReference>
<keyword evidence="6" id="KW-0808">Transferase</keyword>
<keyword evidence="16" id="KW-1185">Reference proteome</keyword>
<evidence type="ECO:0000256" key="12">
    <source>
        <dbReference type="ARBA" id="ARBA00031871"/>
    </source>
</evidence>
<dbReference type="AlphaFoldDB" id="A0A6S7I1Z6"/>
<dbReference type="GO" id="GO:0005524">
    <property type="term" value="F:ATP binding"/>
    <property type="evidence" value="ECO:0007669"/>
    <property type="project" value="UniProtKB-KW"/>
</dbReference>
<keyword evidence="5" id="KW-0288">FMN</keyword>
<accession>A0A6S7I1Z6</accession>
<dbReference type="InterPro" id="IPR001453">
    <property type="entry name" value="MoaB/Mog_dom"/>
</dbReference>
<keyword evidence="10" id="KW-0067">ATP-binding</keyword>
<dbReference type="PANTHER" id="PTHR23293:SF9">
    <property type="entry name" value="FAD SYNTHASE"/>
    <property type="match status" value="1"/>
</dbReference>
<feature type="domain" description="MoaB/Mog" evidence="14">
    <location>
        <begin position="23"/>
        <end position="192"/>
    </location>
</feature>
<evidence type="ECO:0000313" key="15">
    <source>
        <dbReference type="EMBL" id="CAB4012364.1"/>
    </source>
</evidence>
<comment type="similarity">
    <text evidence="2">In the N-terminal section; belongs to the MoaB/Mog family.</text>
</comment>
<evidence type="ECO:0000256" key="4">
    <source>
        <dbReference type="ARBA" id="ARBA00022630"/>
    </source>
</evidence>